<dbReference type="AlphaFoldDB" id="A0A0F9QQE5"/>
<comment type="caution">
    <text evidence="1">The sequence shown here is derived from an EMBL/GenBank/DDBJ whole genome shotgun (WGS) entry which is preliminary data.</text>
</comment>
<organism evidence="1">
    <name type="scientific">marine sediment metagenome</name>
    <dbReference type="NCBI Taxonomy" id="412755"/>
    <lineage>
        <taxon>unclassified sequences</taxon>
        <taxon>metagenomes</taxon>
        <taxon>ecological metagenomes</taxon>
    </lineage>
</organism>
<proteinExistence type="predicted"/>
<gene>
    <name evidence="1" type="ORF">LCGC14_0745250</name>
</gene>
<evidence type="ECO:0000313" key="1">
    <source>
        <dbReference type="EMBL" id="KKN39242.1"/>
    </source>
</evidence>
<reference evidence="1" key="1">
    <citation type="journal article" date="2015" name="Nature">
        <title>Complex archaea that bridge the gap between prokaryotes and eukaryotes.</title>
        <authorList>
            <person name="Spang A."/>
            <person name="Saw J.H."/>
            <person name="Jorgensen S.L."/>
            <person name="Zaremba-Niedzwiedzka K."/>
            <person name="Martijn J."/>
            <person name="Lind A.E."/>
            <person name="van Eijk R."/>
            <person name="Schleper C."/>
            <person name="Guy L."/>
            <person name="Ettema T.J."/>
        </authorList>
    </citation>
    <scope>NUCLEOTIDE SEQUENCE</scope>
</reference>
<sequence>MKEDPDCGCTIEKWDVQRSAREHVLMARLSGRLIYCPMHKAAPAMLDALEQVVQLGRHQGGKDFRAIAQPVIAQARGQEVGA</sequence>
<protein>
    <submittedName>
        <fullName evidence="1">Uncharacterized protein</fullName>
    </submittedName>
</protein>
<dbReference type="EMBL" id="LAZR01001774">
    <property type="protein sequence ID" value="KKN39242.1"/>
    <property type="molecule type" value="Genomic_DNA"/>
</dbReference>
<name>A0A0F9QQE5_9ZZZZ</name>
<accession>A0A0F9QQE5</accession>